<comment type="similarity">
    <text evidence="1">Belongs to the peptidase A1 family.</text>
</comment>
<keyword evidence="4" id="KW-0378">Hydrolase</keyword>
<dbReference type="Proteomes" id="UP000799750">
    <property type="component" value="Unassembled WGS sequence"/>
</dbReference>
<feature type="domain" description="Peptidase A1" evidence="3">
    <location>
        <begin position="26"/>
        <end position="377"/>
    </location>
</feature>
<dbReference type="GO" id="GO:0000324">
    <property type="term" value="C:fungal-type vacuole"/>
    <property type="evidence" value="ECO:0007669"/>
    <property type="project" value="TreeGrafter"/>
</dbReference>
<sequence length="539" mass="58494">MGNDTIPAPLVFSASQSWDGNDGSWSTFTIRVGTPEQNFRVLPSTAGQEIWVPVPEGCIASDPSDCGNLRGVYPYDGKTSSGFLSNQSSTWKSIGLYDLGLEHQLGYAGGGMYGFDTVGLMIQNSGGPTLSGQVVAGIATKDFYLGIFGLGPKPSNFSNFDYPQPSYMRSLKDQNKIPSLSYGYTAGASYRIPQLPGSLTFGGYDSSRFNPNQMSFPFGADDSRVLSIGIQGITATNTLQGTVSLMSTEILSLVDSTVPQVWLSRTVCDAFENAFGLQYDNKTDLYLVNDTIHTKLQTLNPQISFVLGNTGDPAETVSISLPYGAFDLQAKSPIYTNTTNYFPLRRASNDTQYTLGRAFLQEAYVIADYEHANFSIHQAHFESHMPSQTIVAILPPEGFAHNTTNGTSTPQNSKGLPVAAIAGISVGAAAILLLLAAVLVYFFRRRGRRNREAPLAELRLDGGIPQWQQDRWHYGAELMSEQKHELDGPTLRHELGGQKGPALLSDDAVVKVHEMPASDFESPFRLVVTSGTQRNKDGS</sequence>
<name>A0A6A6R899_9PEZI</name>
<evidence type="ECO:0000313" key="4">
    <source>
        <dbReference type="EMBL" id="KAF2500080.1"/>
    </source>
</evidence>
<dbReference type="InterPro" id="IPR021109">
    <property type="entry name" value="Peptidase_aspartic_dom_sf"/>
</dbReference>
<dbReference type="GO" id="GO:0006508">
    <property type="term" value="P:proteolysis"/>
    <property type="evidence" value="ECO:0007669"/>
    <property type="project" value="UniProtKB-KW"/>
</dbReference>
<dbReference type="EMBL" id="MU004183">
    <property type="protein sequence ID" value="KAF2500080.1"/>
    <property type="molecule type" value="Genomic_DNA"/>
</dbReference>
<dbReference type="AlphaFoldDB" id="A0A6A6R899"/>
<keyword evidence="2" id="KW-1133">Transmembrane helix</keyword>
<keyword evidence="4" id="KW-0645">Protease</keyword>
<accession>A0A6A6R899</accession>
<evidence type="ECO:0000256" key="1">
    <source>
        <dbReference type="ARBA" id="ARBA00007447"/>
    </source>
</evidence>
<dbReference type="SUPFAM" id="SSF50630">
    <property type="entry name" value="Acid proteases"/>
    <property type="match status" value="1"/>
</dbReference>
<dbReference type="InterPro" id="IPR033121">
    <property type="entry name" value="PEPTIDASE_A1"/>
</dbReference>
<keyword evidence="2" id="KW-0812">Transmembrane</keyword>
<dbReference type="OrthoDB" id="4074350at2759"/>
<dbReference type="Pfam" id="PF00026">
    <property type="entry name" value="Asp"/>
    <property type="match status" value="1"/>
</dbReference>
<proteinExistence type="inferred from homology"/>
<feature type="transmembrane region" description="Helical" evidence="2">
    <location>
        <begin position="418"/>
        <end position="443"/>
    </location>
</feature>
<dbReference type="GO" id="GO:0004190">
    <property type="term" value="F:aspartic-type endopeptidase activity"/>
    <property type="evidence" value="ECO:0007669"/>
    <property type="project" value="InterPro"/>
</dbReference>
<dbReference type="InterPro" id="IPR001461">
    <property type="entry name" value="Aspartic_peptidase_A1"/>
</dbReference>
<keyword evidence="5" id="KW-1185">Reference proteome</keyword>
<gene>
    <name evidence="4" type="ORF">BU16DRAFT_478240</name>
</gene>
<organism evidence="4 5">
    <name type="scientific">Lophium mytilinum</name>
    <dbReference type="NCBI Taxonomy" id="390894"/>
    <lineage>
        <taxon>Eukaryota</taxon>
        <taxon>Fungi</taxon>
        <taxon>Dikarya</taxon>
        <taxon>Ascomycota</taxon>
        <taxon>Pezizomycotina</taxon>
        <taxon>Dothideomycetes</taxon>
        <taxon>Pleosporomycetidae</taxon>
        <taxon>Mytilinidiales</taxon>
        <taxon>Mytilinidiaceae</taxon>
        <taxon>Lophium</taxon>
    </lineage>
</organism>
<dbReference type="Gene3D" id="2.40.70.10">
    <property type="entry name" value="Acid Proteases"/>
    <property type="match status" value="2"/>
</dbReference>
<reference evidence="4" key="1">
    <citation type="journal article" date="2020" name="Stud. Mycol.">
        <title>101 Dothideomycetes genomes: a test case for predicting lifestyles and emergence of pathogens.</title>
        <authorList>
            <person name="Haridas S."/>
            <person name="Albert R."/>
            <person name="Binder M."/>
            <person name="Bloem J."/>
            <person name="Labutti K."/>
            <person name="Salamov A."/>
            <person name="Andreopoulos B."/>
            <person name="Baker S."/>
            <person name="Barry K."/>
            <person name="Bills G."/>
            <person name="Bluhm B."/>
            <person name="Cannon C."/>
            <person name="Castanera R."/>
            <person name="Culley D."/>
            <person name="Daum C."/>
            <person name="Ezra D."/>
            <person name="Gonzalez J."/>
            <person name="Henrissat B."/>
            <person name="Kuo A."/>
            <person name="Liang C."/>
            <person name="Lipzen A."/>
            <person name="Lutzoni F."/>
            <person name="Magnuson J."/>
            <person name="Mondo S."/>
            <person name="Nolan M."/>
            <person name="Ohm R."/>
            <person name="Pangilinan J."/>
            <person name="Park H.-J."/>
            <person name="Ramirez L."/>
            <person name="Alfaro M."/>
            <person name="Sun H."/>
            <person name="Tritt A."/>
            <person name="Yoshinaga Y."/>
            <person name="Zwiers L.-H."/>
            <person name="Turgeon B."/>
            <person name="Goodwin S."/>
            <person name="Spatafora J."/>
            <person name="Crous P."/>
            <person name="Grigoriev I."/>
        </authorList>
    </citation>
    <scope>NUCLEOTIDE SEQUENCE</scope>
    <source>
        <strain evidence="4">CBS 269.34</strain>
    </source>
</reference>
<keyword evidence="2" id="KW-0472">Membrane</keyword>
<evidence type="ECO:0000313" key="5">
    <source>
        <dbReference type="Proteomes" id="UP000799750"/>
    </source>
</evidence>
<dbReference type="PROSITE" id="PS51767">
    <property type="entry name" value="PEPTIDASE_A1"/>
    <property type="match status" value="1"/>
</dbReference>
<dbReference type="InterPro" id="IPR034164">
    <property type="entry name" value="Pepsin-like_dom"/>
</dbReference>
<dbReference type="PANTHER" id="PTHR47966">
    <property type="entry name" value="BETA-SITE APP-CLEAVING ENZYME, ISOFORM A-RELATED"/>
    <property type="match status" value="1"/>
</dbReference>
<evidence type="ECO:0000256" key="2">
    <source>
        <dbReference type="SAM" id="Phobius"/>
    </source>
</evidence>
<evidence type="ECO:0000259" key="3">
    <source>
        <dbReference type="PROSITE" id="PS51767"/>
    </source>
</evidence>
<dbReference type="CDD" id="cd05471">
    <property type="entry name" value="pepsin_like"/>
    <property type="match status" value="1"/>
</dbReference>
<dbReference type="PRINTS" id="PR00792">
    <property type="entry name" value="PEPSIN"/>
</dbReference>
<dbReference type="PANTHER" id="PTHR47966:SF51">
    <property type="entry name" value="BETA-SITE APP-CLEAVING ENZYME, ISOFORM A-RELATED"/>
    <property type="match status" value="1"/>
</dbReference>
<protein>
    <submittedName>
        <fullName evidence="4">Acid protease</fullName>
    </submittedName>
</protein>